<accession>A0A2K8Z3U1</accession>
<keyword evidence="2" id="KW-1185">Reference proteome</keyword>
<dbReference type="EMBL" id="CP025096">
    <property type="protein sequence ID" value="AUD04532.1"/>
    <property type="molecule type" value="Genomic_DNA"/>
</dbReference>
<proteinExistence type="predicted"/>
<evidence type="ECO:0000313" key="2">
    <source>
        <dbReference type="Proteomes" id="UP000232883"/>
    </source>
</evidence>
<evidence type="ECO:0000313" key="1">
    <source>
        <dbReference type="EMBL" id="AUD04532.1"/>
    </source>
</evidence>
<dbReference type="KEGG" id="spir:CWM47_23410"/>
<evidence type="ECO:0008006" key="3">
    <source>
        <dbReference type="Google" id="ProtNLM"/>
    </source>
</evidence>
<dbReference type="Proteomes" id="UP000232883">
    <property type="component" value="Chromosome"/>
</dbReference>
<dbReference type="AlphaFoldDB" id="A0A2K8Z3U1"/>
<protein>
    <recommendedName>
        <fullName evidence="3">YbbR-like domain-containing protein</fullName>
    </recommendedName>
</protein>
<dbReference type="OrthoDB" id="1115707at2"/>
<name>A0A2K8Z3U1_9BACT</name>
<sequence length="234" mass="26416">MNSAQNVRSFQPTKALLCLGAAALFWFLNALNKPGYTLNVEYPIRFVYDDSSFVATSPLPHDVRVNVSSDGWGLLRHSWLPFRVEPVDYIVQDPLRATVINTSSLAAALAEQVKKLHVNYVVADTLEMSFDRRITKTVRLLPDSLHLNMAPRFMVSSLINMTPRTIQIDGPAKLVRGLPDTIWVKIPRKRISDNYDEELPLNQLRHPLLRTSADRVAVSFEVGELLSPAPQNKR</sequence>
<dbReference type="RefSeq" id="WP_100990597.1">
    <property type="nucleotide sequence ID" value="NZ_CP025096.1"/>
</dbReference>
<gene>
    <name evidence="1" type="ORF">CWM47_23410</name>
</gene>
<organism evidence="1 2">
    <name type="scientific">Spirosoma pollinicola</name>
    <dbReference type="NCBI Taxonomy" id="2057025"/>
    <lineage>
        <taxon>Bacteria</taxon>
        <taxon>Pseudomonadati</taxon>
        <taxon>Bacteroidota</taxon>
        <taxon>Cytophagia</taxon>
        <taxon>Cytophagales</taxon>
        <taxon>Cytophagaceae</taxon>
        <taxon>Spirosoma</taxon>
    </lineage>
</organism>
<reference evidence="1 2" key="1">
    <citation type="submission" date="2017-11" db="EMBL/GenBank/DDBJ databases">
        <title>Taxonomic description and genome sequences of Spirosoma HA7 sp. nov., isolated from pollen microhabitat of Corylus avellana.</title>
        <authorList>
            <person name="Ambika Manirajan B."/>
            <person name="Suarez C."/>
            <person name="Ratering S."/>
            <person name="Geissler-Plaum R."/>
            <person name="Cardinale M."/>
            <person name="Sylvia S."/>
        </authorList>
    </citation>
    <scope>NUCLEOTIDE SEQUENCE [LARGE SCALE GENOMIC DNA]</scope>
    <source>
        <strain evidence="1 2">HA7</strain>
    </source>
</reference>